<evidence type="ECO:0000256" key="6">
    <source>
        <dbReference type="ARBA" id="ARBA00022982"/>
    </source>
</evidence>
<dbReference type="Pfam" id="PF13233">
    <property type="entry name" value="Complex1_LYR_2"/>
    <property type="match status" value="1"/>
</dbReference>
<sequence length="134" mass="15854">MTTVPPRFAKVAIQSHTLEHARARTISAYRTWLRSAPEICQIYSLNVPPSMVRLKIRQDFERNRHVENLGVINMLLHKNQQEYQETMNQWKQEPHVEHWFKHYEDPPQPVAFLDKFYAGRDDPSLIEASQRTTA</sequence>
<comment type="caution">
    <text evidence="9">The sequence shown here is derived from an EMBL/GenBank/DDBJ whole genome shotgun (WGS) entry which is preliminary data.</text>
</comment>
<evidence type="ECO:0008006" key="11">
    <source>
        <dbReference type="Google" id="ProtNLM"/>
    </source>
</evidence>
<keyword evidence="8" id="KW-0472">Membrane</keyword>
<protein>
    <recommendedName>
        <fullName evidence="11">NADH dehydrogenase, alpha subcomplex, subunit 6</fullName>
    </recommendedName>
</protein>
<dbReference type="PANTHER" id="PTHR12964">
    <property type="entry name" value="NADH-UBIQUINONE OXIDOREDUCTASE B14 SUBUNIT"/>
    <property type="match status" value="1"/>
</dbReference>
<dbReference type="Proteomes" id="UP000193218">
    <property type="component" value="Unassembled WGS sequence"/>
</dbReference>
<keyword evidence="6" id="KW-0249">Electron transport</keyword>
<keyword evidence="10" id="KW-1185">Reference proteome</keyword>
<keyword evidence="7" id="KW-0496">Mitochondrion</keyword>
<dbReference type="STRING" id="4999.A0A1Y1UG23"/>
<dbReference type="PANTHER" id="PTHR12964:SF0">
    <property type="entry name" value="NADH DEHYDROGENASE [UBIQUINONE] 1 ALPHA SUBCOMPLEX SUBUNIT 6"/>
    <property type="match status" value="1"/>
</dbReference>
<dbReference type="GeneID" id="33557974"/>
<dbReference type="GO" id="GO:0045271">
    <property type="term" value="C:respiratory chain complex I"/>
    <property type="evidence" value="ECO:0007669"/>
    <property type="project" value="InterPro"/>
</dbReference>
<dbReference type="AlphaFoldDB" id="A0A1Y1UG23"/>
<dbReference type="GO" id="GO:0005743">
    <property type="term" value="C:mitochondrial inner membrane"/>
    <property type="evidence" value="ECO:0007669"/>
    <property type="project" value="UniProtKB-SubCell"/>
</dbReference>
<evidence type="ECO:0000313" key="9">
    <source>
        <dbReference type="EMBL" id="ORX36487.1"/>
    </source>
</evidence>
<proteinExistence type="inferred from homology"/>
<evidence type="ECO:0000256" key="4">
    <source>
        <dbReference type="ARBA" id="ARBA00022660"/>
    </source>
</evidence>
<evidence type="ECO:0000313" key="10">
    <source>
        <dbReference type="Proteomes" id="UP000193218"/>
    </source>
</evidence>
<keyword evidence="5" id="KW-0999">Mitochondrion inner membrane</keyword>
<dbReference type="GO" id="GO:0006979">
    <property type="term" value="P:response to oxidative stress"/>
    <property type="evidence" value="ECO:0007669"/>
    <property type="project" value="TreeGrafter"/>
</dbReference>
<evidence type="ECO:0000256" key="2">
    <source>
        <dbReference type="ARBA" id="ARBA00009508"/>
    </source>
</evidence>
<reference evidence="9 10" key="1">
    <citation type="submission" date="2017-03" db="EMBL/GenBank/DDBJ databases">
        <title>Widespread Adenine N6-methylation of Active Genes in Fungi.</title>
        <authorList>
            <consortium name="DOE Joint Genome Institute"/>
            <person name="Mondo S.J."/>
            <person name="Dannebaum R.O."/>
            <person name="Kuo R.C."/>
            <person name="Louie K.B."/>
            <person name="Bewick A.J."/>
            <person name="Labutti K."/>
            <person name="Haridas S."/>
            <person name="Kuo A."/>
            <person name="Salamov A."/>
            <person name="Ahrendt S.R."/>
            <person name="Lau R."/>
            <person name="Bowen B.P."/>
            <person name="Lipzen A."/>
            <person name="Sullivan W."/>
            <person name="Andreopoulos W.B."/>
            <person name="Clum A."/>
            <person name="Lindquist E."/>
            <person name="Daum C."/>
            <person name="Northen T.R."/>
            <person name="Ramamoorthy G."/>
            <person name="Schmitz R.J."/>
            <person name="Gryganskyi A."/>
            <person name="Culley D."/>
            <person name="Magnuson J."/>
            <person name="James T.Y."/>
            <person name="O'Malley M.A."/>
            <person name="Stajich J.E."/>
            <person name="Spatafora J.W."/>
            <person name="Visel A."/>
            <person name="Grigoriev I.V."/>
        </authorList>
    </citation>
    <scope>NUCLEOTIDE SEQUENCE [LARGE SCALE GENOMIC DNA]</scope>
    <source>
        <strain evidence="9 10">NRRL Y-17943</strain>
    </source>
</reference>
<name>A0A1Y1UG23_9TREE</name>
<dbReference type="EMBL" id="NBSH01000008">
    <property type="protein sequence ID" value="ORX36487.1"/>
    <property type="molecule type" value="Genomic_DNA"/>
</dbReference>
<comment type="subcellular location">
    <subcellularLocation>
        <location evidence="1">Mitochondrion inner membrane</location>
        <topology evidence="1">Peripheral membrane protein</topology>
        <orientation evidence="1">Matrix side</orientation>
    </subcellularLocation>
</comment>
<gene>
    <name evidence="9" type="ORF">BD324DRAFT_629026</name>
</gene>
<dbReference type="InterPro" id="IPR016488">
    <property type="entry name" value="NADH_Ub_cplx-1_asu_su-6"/>
</dbReference>
<comment type="similarity">
    <text evidence="2">Belongs to the complex I LYR family.</text>
</comment>
<dbReference type="RefSeq" id="XP_021870588.1">
    <property type="nucleotide sequence ID" value="XM_022016165.1"/>
</dbReference>
<dbReference type="PIRSF" id="PIRSF006643">
    <property type="entry name" value="NDUA6"/>
    <property type="match status" value="1"/>
</dbReference>
<evidence type="ECO:0000256" key="7">
    <source>
        <dbReference type="ARBA" id="ARBA00023128"/>
    </source>
</evidence>
<accession>A0A1Y1UG23</accession>
<organism evidence="9 10">
    <name type="scientific">Kockovaella imperatae</name>
    <dbReference type="NCBI Taxonomy" id="4999"/>
    <lineage>
        <taxon>Eukaryota</taxon>
        <taxon>Fungi</taxon>
        <taxon>Dikarya</taxon>
        <taxon>Basidiomycota</taxon>
        <taxon>Agaricomycotina</taxon>
        <taxon>Tremellomycetes</taxon>
        <taxon>Tremellales</taxon>
        <taxon>Cuniculitremaceae</taxon>
        <taxon>Kockovaella</taxon>
    </lineage>
</organism>
<evidence type="ECO:0000256" key="3">
    <source>
        <dbReference type="ARBA" id="ARBA00022448"/>
    </source>
</evidence>
<keyword evidence="4" id="KW-0679">Respiratory chain</keyword>
<evidence type="ECO:0000256" key="1">
    <source>
        <dbReference type="ARBA" id="ARBA00004443"/>
    </source>
</evidence>
<dbReference type="InParanoid" id="A0A1Y1UG23"/>
<keyword evidence="3" id="KW-0813">Transport</keyword>
<evidence type="ECO:0000256" key="5">
    <source>
        <dbReference type="ARBA" id="ARBA00022792"/>
    </source>
</evidence>
<dbReference type="InterPro" id="IPR045299">
    <property type="entry name" value="Complex1_LYR_NDUFA6_LYRM6"/>
</dbReference>
<dbReference type="OrthoDB" id="14535at2759"/>
<evidence type="ECO:0000256" key="8">
    <source>
        <dbReference type="ARBA" id="ARBA00023136"/>
    </source>
</evidence>
<dbReference type="CDD" id="cd20266">
    <property type="entry name" value="Complex1_LYR_NDUFA6_LYRM6"/>
    <property type="match status" value="1"/>
</dbReference>